<feature type="compositionally biased region" description="Basic and acidic residues" evidence="1">
    <location>
        <begin position="155"/>
        <end position="166"/>
    </location>
</feature>
<evidence type="ECO:0000256" key="1">
    <source>
        <dbReference type="SAM" id="MobiDB-lite"/>
    </source>
</evidence>
<organism evidence="2 3">
    <name type="scientific">Diploptera punctata</name>
    <name type="common">Pacific beetle cockroach</name>
    <dbReference type="NCBI Taxonomy" id="6984"/>
    <lineage>
        <taxon>Eukaryota</taxon>
        <taxon>Metazoa</taxon>
        <taxon>Ecdysozoa</taxon>
        <taxon>Arthropoda</taxon>
        <taxon>Hexapoda</taxon>
        <taxon>Insecta</taxon>
        <taxon>Pterygota</taxon>
        <taxon>Neoptera</taxon>
        <taxon>Polyneoptera</taxon>
        <taxon>Dictyoptera</taxon>
        <taxon>Blattodea</taxon>
        <taxon>Blaberoidea</taxon>
        <taxon>Blaberidae</taxon>
        <taxon>Diplopterinae</taxon>
        <taxon>Diploptera</taxon>
    </lineage>
</organism>
<sequence>HSHREIQSSLISSFRSFECRSFPKQSNQSTDAVVIFGRLKKIIVKEHLRNVKKGEVEKSAENQKNLLFGKRSTFKRAKRREKDSFSRRQNNGHEKFLPQKVDYCEGEQLLLSITVVCRRKKLLLFRIKNTEEPQNQSKKKKSMRTEPSHAIAIKDNPKKKPERPPRPENSNSDSERGQHQSSHSRTMSEGNIFDFDTDKSVLKSQAPVTSPQGSGNPPGSPRHPHRPPRPQPPPPPPPSKSKERIWESTDL</sequence>
<feature type="region of interest" description="Disordered" evidence="1">
    <location>
        <begin position="71"/>
        <end position="93"/>
    </location>
</feature>
<accession>A0AAD7ZXC1</accession>
<dbReference type="Proteomes" id="UP001233999">
    <property type="component" value="Unassembled WGS sequence"/>
</dbReference>
<keyword evidence="3" id="KW-1185">Reference proteome</keyword>
<feature type="non-terminal residue" evidence="2">
    <location>
        <position position="251"/>
    </location>
</feature>
<feature type="compositionally biased region" description="Basic and acidic residues" evidence="1">
    <location>
        <begin position="240"/>
        <end position="251"/>
    </location>
</feature>
<evidence type="ECO:0000313" key="3">
    <source>
        <dbReference type="Proteomes" id="UP001233999"/>
    </source>
</evidence>
<feature type="compositionally biased region" description="Polar residues" evidence="1">
    <location>
        <begin position="179"/>
        <end position="189"/>
    </location>
</feature>
<reference evidence="2" key="2">
    <citation type="submission" date="2023-05" db="EMBL/GenBank/DDBJ databases">
        <authorList>
            <person name="Fouks B."/>
        </authorList>
    </citation>
    <scope>NUCLEOTIDE SEQUENCE</scope>
    <source>
        <strain evidence="2">Stay&amp;Tobe</strain>
        <tissue evidence="2">Testes</tissue>
    </source>
</reference>
<protein>
    <submittedName>
        <fullName evidence="2">Uncharacterized protein</fullName>
    </submittedName>
</protein>
<reference evidence="2" key="1">
    <citation type="journal article" date="2023" name="IScience">
        <title>Live-bearing cockroach genome reveals convergent evolutionary mechanisms linked to viviparity in insects and beyond.</title>
        <authorList>
            <person name="Fouks B."/>
            <person name="Harrison M.C."/>
            <person name="Mikhailova A.A."/>
            <person name="Marchal E."/>
            <person name="English S."/>
            <person name="Carruthers M."/>
            <person name="Jennings E.C."/>
            <person name="Chiamaka E.L."/>
            <person name="Frigard R.A."/>
            <person name="Pippel M."/>
            <person name="Attardo G.M."/>
            <person name="Benoit J.B."/>
            <person name="Bornberg-Bauer E."/>
            <person name="Tobe S.S."/>
        </authorList>
    </citation>
    <scope>NUCLEOTIDE SEQUENCE</scope>
    <source>
        <strain evidence="2">Stay&amp;Tobe</strain>
    </source>
</reference>
<feature type="compositionally biased region" description="Basic and acidic residues" evidence="1">
    <location>
        <begin position="80"/>
        <end position="93"/>
    </location>
</feature>
<dbReference type="EMBL" id="JASPKZ010005482">
    <property type="protein sequence ID" value="KAJ9588604.1"/>
    <property type="molecule type" value="Genomic_DNA"/>
</dbReference>
<dbReference type="AlphaFoldDB" id="A0AAD7ZXC1"/>
<gene>
    <name evidence="2" type="ORF">L9F63_028093</name>
</gene>
<proteinExistence type="predicted"/>
<feature type="compositionally biased region" description="Pro residues" evidence="1">
    <location>
        <begin position="229"/>
        <end position="239"/>
    </location>
</feature>
<comment type="caution">
    <text evidence="2">The sequence shown here is derived from an EMBL/GenBank/DDBJ whole genome shotgun (WGS) entry which is preliminary data.</text>
</comment>
<feature type="region of interest" description="Disordered" evidence="1">
    <location>
        <begin position="131"/>
        <end position="251"/>
    </location>
</feature>
<name>A0AAD7ZXC1_DIPPU</name>
<evidence type="ECO:0000313" key="2">
    <source>
        <dbReference type="EMBL" id="KAJ9588604.1"/>
    </source>
</evidence>